<dbReference type="PANTHER" id="PTHR13131:SF5">
    <property type="entry name" value="CYSTINOSIN"/>
    <property type="match status" value="1"/>
</dbReference>
<accession>A0A1V8TUF4</accession>
<evidence type="ECO:0008006" key="10">
    <source>
        <dbReference type="Google" id="ProtNLM"/>
    </source>
</evidence>
<comment type="caution">
    <text evidence="8">The sequence shown here is derived from an EMBL/GenBank/DDBJ whole genome shotgun (WGS) entry which is preliminary data.</text>
</comment>
<dbReference type="AlphaFoldDB" id="A0A1V8TUF4"/>
<name>A0A1V8TUF4_9PEZI</name>
<feature type="transmembrane region" description="Helical" evidence="7">
    <location>
        <begin position="44"/>
        <end position="64"/>
    </location>
</feature>
<keyword evidence="5 7" id="KW-1133">Transmembrane helix</keyword>
<evidence type="ECO:0000313" key="8">
    <source>
        <dbReference type="EMBL" id="OQO14944.1"/>
    </source>
</evidence>
<feature type="transmembrane region" description="Helical" evidence="7">
    <location>
        <begin position="76"/>
        <end position="95"/>
    </location>
</feature>
<dbReference type="Pfam" id="PF04193">
    <property type="entry name" value="PQ-loop"/>
    <property type="match status" value="1"/>
</dbReference>
<dbReference type="GO" id="GO:0012505">
    <property type="term" value="C:endomembrane system"/>
    <property type="evidence" value="ECO:0007669"/>
    <property type="project" value="UniProtKB-SubCell"/>
</dbReference>
<feature type="transmembrane region" description="Helical" evidence="7">
    <location>
        <begin position="147"/>
        <end position="168"/>
    </location>
</feature>
<dbReference type="PANTHER" id="PTHR13131">
    <property type="entry name" value="CYSTINOSIN"/>
    <property type="match status" value="1"/>
</dbReference>
<sequence length="231" mass="25124">MLMLFQLGGGVLIASSKVVRDQFESRKGGWAIIAHENLSLFGLNLPLHAMILGLTTLVQTNLLPPRSSKLSQTSSVLIWLCVVASVASLVAIPLTSKRQLSMDGDGWWQWVNTCNTIAVIASLFKFIPLIQSNHRRTSTQGFSMLQVGLDATCWVILLGIDFTTIGSLSSNPGLWSLTAIMIGGIVGDGVLVCQWWAYRSNTCKGSKLKGNLGGKDREETPLLAEYGRVYV</sequence>
<dbReference type="GO" id="GO:0005774">
    <property type="term" value="C:vacuolar membrane"/>
    <property type="evidence" value="ECO:0007669"/>
    <property type="project" value="TreeGrafter"/>
</dbReference>
<protein>
    <recommendedName>
        <fullName evidence="10">PQ loop repeat protein</fullName>
    </recommendedName>
</protein>
<proteinExistence type="predicted"/>
<evidence type="ECO:0000256" key="5">
    <source>
        <dbReference type="ARBA" id="ARBA00022989"/>
    </source>
</evidence>
<evidence type="ECO:0000256" key="6">
    <source>
        <dbReference type="ARBA" id="ARBA00023136"/>
    </source>
</evidence>
<dbReference type="Proteomes" id="UP000192596">
    <property type="component" value="Unassembled WGS sequence"/>
</dbReference>
<gene>
    <name evidence="8" type="ORF">B0A48_00326</name>
</gene>
<feature type="transmembrane region" description="Helical" evidence="7">
    <location>
        <begin position="174"/>
        <end position="198"/>
    </location>
</feature>
<dbReference type="GO" id="GO:0000324">
    <property type="term" value="C:fungal-type vacuole"/>
    <property type="evidence" value="ECO:0007669"/>
    <property type="project" value="TreeGrafter"/>
</dbReference>
<reference evidence="9" key="1">
    <citation type="submission" date="2017-03" db="EMBL/GenBank/DDBJ databases">
        <title>Genomes of endolithic fungi from Antarctica.</title>
        <authorList>
            <person name="Coleine C."/>
            <person name="Masonjones S."/>
            <person name="Stajich J.E."/>
        </authorList>
    </citation>
    <scope>NUCLEOTIDE SEQUENCE [LARGE SCALE GENOMIC DNA]</scope>
    <source>
        <strain evidence="9">CCFEE 5527</strain>
    </source>
</reference>
<dbReference type="InterPro" id="IPR005282">
    <property type="entry name" value="LC_transporter"/>
</dbReference>
<dbReference type="EMBL" id="NAJO01000001">
    <property type="protein sequence ID" value="OQO14944.1"/>
    <property type="molecule type" value="Genomic_DNA"/>
</dbReference>
<comment type="subcellular location">
    <subcellularLocation>
        <location evidence="1">Endomembrane system</location>
        <topology evidence="1">Multi-pass membrane protein</topology>
    </subcellularLocation>
</comment>
<organism evidence="8 9">
    <name type="scientific">Cryoendolithus antarcticus</name>
    <dbReference type="NCBI Taxonomy" id="1507870"/>
    <lineage>
        <taxon>Eukaryota</taxon>
        <taxon>Fungi</taxon>
        <taxon>Dikarya</taxon>
        <taxon>Ascomycota</taxon>
        <taxon>Pezizomycotina</taxon>
        <taxon>Dothideomycetes</taxon>
        <taxon>Dothideomycetidae</taxon>
        <taxon>Cladosporiales</taxon>
        <taxon>Cladosporiaceae</taxon>
        <taxon>Cryoendolithus</taxon>
    </lineage>
</organism>
<keyword evidence="9" id="KW-1185">Reference proteome</keyword>
<keyword evidence="6 7" id="KW-0472">Membrane</keyword>
<dbReference type="InParanoid" id="A0A1V8TUF4"/>
<evidence type="ECO:0000256" key="3">
    <source>
        <dbReference type="ARBA" id="ARBA00022692"/>
    </source>
</evidence>
<feature type="transmembrane region" description="Helical" evidence="7">
    <location>
        <begin position="107"/>
        <end position="127"/>
    </location>
</feature>
<keyword evidence="3 7" id="KW-0812">Transmembrane</keyword>
<evidence type="ECO:0000256" key="7">
    <source>
        <dbReference type="SAM" id="Phobius"/>
    </source>
</evidence>
<evidence type="ECO:0000256" key="2">
    <source>
        <dbReference type="ARBA" id="ARBA00022448"/>
    </source>
</evidence>
<evidence type="ECO:0000256" key="1">
    <source>
        <dbReference type="ARBA" id="ARBA00004127"/>
    </source>
</evidence>
<keyword evidence="4" id="KW-0677">Repeat</keyword>
<evidence type="ECO:0000256" key="4">
    <source>
        <dbReference type="ARBA" id="ARBA00022737"/>
    </source>
</evidence>
<keyword evidence="2" id="KW-0813">Transport</keyword>
<dbReference type="GO" id="GO:0015184">
    <property type="term" value="F:L-cystine transmembrane transporter activity"/>
    <property type="evidence" value="ECO:0007669"/>
    <property type="project" value="TreeGrafter"/>
</dbReference>
<evidence type="ECO:0000313" key="9">
    <source>
        <dbReference type="Proteomes" id="UP000192596"/>
    </source>
</evidence>
<dbReference type="InterPro" id="IPR006603">
    <property type="entry name" value="PQ-loop_rpt"/>
</dbReference>